<dbReference type="Proteomes" id="UP000002280">
    <property type="component" value="Chromosome 1"/>
</dbReference>
<reference evidence="1" key="2">
    <citation type="submission" date="2025-08" db="UniProtKB">
        <authorList>
            <consortium name="Ensembl"/>
        </authorList>
    </citation>
    <scope>IDENTIFICATION</scope>
</reference>
<reference evidence="1" key="3">
    <citation type="submission" date="2025-09" db="UniProtKB">
        <authorList>
            <consortium name="Ensembl"/>
        </authorList>
    </citation>
    <scope>IDENTIFICATION</scope>
</reference>
<organism evidence="1 2">
    <name type="scientific">Monodelphis domestica</name>
    <name type="common">Gray short-tailed opossum</name>
    <dbReference type="NCBI Taxonomy" id="13616"/>
    <lineage>
        <taxon>Eukaryota</taxon>
        <taxon>Metazoa</taxon>
        <taxon>Chordata</taxon>
        <taxon>Craniata</taxon>
        <taxon>Vertebrata</taxon>
        <taxon>Euteleostomi</taxon>
        <taxon>Mammalia</taxon>
        <taxon>Metatheria</taxon>
        <taxon>Didelphimorphia</taxon>
        <taxon>Didelphidae</taxon>
        <taxon>Monodelphis</taxon>
    </lineage>
</organism>
<proteinExistence type="predicted"/>
<dbReference type="AlphaFoldDB" id="A0A5F8G973"/>
<protein>
    <submittedName>
        <fullName evidence="1">Uncharacterized protein</fullName>
    </submittedName>
</protein>
<dbReference type="Bgee" id="ENSMODG00000048044">
    <property type="expression patterns" value="Expressed in lung and 9 other cell types or tissues"/>
</dbReference>
<accession>A0A5F8G973</accession>
<evidence type="ECO:0000313" key="1">
    <source>
        <dbReference type="Ensembl" id="ENSMODP00000044022.1"/>
    </source>
</evidence>
<sequence length="104" mass="11864">LLLEHRKLCCCFQGMGQMLQIGCLRSWASLDLPLFPSLLRPTLKPIILDSTLSGYPDLNYGLEVAFSKELEFLSYWRSFLIRNSAVFISFPQSQGRPMKSCQTT</sequence>
<keyword evidence="2" id="KW-1185">Reference proteome</keyword>
<evidence type="ECO:0000313" key="2">
    <source>
        <dbReference type="Proteomes" id="UP000002280"/>
    </source>
</evidence>
<name>A0A5F8G973_MONDO</name>
<dbReference type="GeneTree" id="ENSGT00980000202283"/>
<dbReference type="Ensembl" id="ENSMODT00000078300.1">
    <property type="protein sequence ID" value="ENSMODP00000044022.1"/>
    <property type="gene ID" value="ENSMODG00000048044.1"/>
</dbReference>
<dbReference type="InParanoid" id="A0A5F8G973"/>
<reference evidence="1 2" key="1">
    <citation type="journal article" date="2007" name="Nature">
        <title>Genome of the marsupial Monodelphis domestica reveals innovation in non-coding sequences.</title>
        <authorList>
            <person name="Mikkelsen T.S."/>
            <person name="Wakefield M.J."/>
            <person name="Aken B."/>
            <person name="Amemiya C.T."/>
            <person name="Chang J.L."/>
            <person name="Duke S."/>
            <person name="Garber M."/>
            <person name="Gentles A.J."/>
            <person name="Goodstadt L."/>
            <person name="Heger A."/>
            <person name="Jurka J."/>
            <person name="Kamal M."/>
            <person name="Mauceli E."/>
            <person name="Searle S.M."/>
            <person name="Sharpe T."/>
            <person name="Baker M.L."/>
            <person name="Batzer M.A."/>
            <person name="Benos P.V."/>
            <person name="Belov K."/>
            <person name="Clamp M."/>
            <person name="Cook A."/>
            <person name="Cuff J."/>
            <person name="Das R."/>
            <person name="Davidow L."/>
            <person name="Deakin J.E."/>
            <person name="Fazzari M.J."/>
            <person name="Glass J.L."/>
            <person name="Grabherr M."/>
            <person name="Greally J.M."/>
            <person name="Gu W."/>
            <person name="Hore T.A."/>
            <person name="Huttley G.A."/>
            <person name="Kleber M."/>
            <person name="Jirtle R.L."/>
            <person name="Koina E."/>
            <person name="Lee J.T."/>
            <person name="Mahony S."/>
            <person name="Marra M.A."/>
            <person name="Miller R.D."/>
            <person name="Nicholls R.D."/>
            <person name="Oda M."/>
            <person name="Papenfuss A.T."/>
            <person name="Parra Z.E."/>
            <person name="Pollock D.D."/>
            <person name="Ray D.A."/>
            <person name="Schein J.E."/>
            <person name="Speed T.P."/>
            <person name="Thompson K."/>
            <person name="VandeBerg J.L."/>
            <person name="Wade C.M."/>
            <person name="Walker J.A."/>
            <person name="Waters P.D."/>
            <person name="Webber C."/>
            <person name="Weidman J.R."/>
            <person name="Xie X."/>
            <person name="Zody M.C."/>
            <person name="Baldwin J."/>
            <person name="Abdouelleil A."/>
            <person name="Abdulkadir J."/>
            <person name="Abebe A."/>
            <person name="Abera B."/>
            <person name="Abreu J."/>
            <person name="Acer S.C."/>
            <person name="Aftuck L."/>
            <person name="Alexander A."/>
            <person name="An P."/>
            <person name="Anderson E."/>
            <person name="Anderson S."/>
            <person name="Arachi H."/>
            <person name="Azer M."/>
            <person name="Bachantsang P."/>
            <person name="Barry A."/>
            <person name="Bayul T."/>
            <person name="Berlin A."/>
            <person name="Bessette D."/>
            <person name="Bloom T."/>
            <person name="Bloom T."/>
            <person name="Boguslavskiy L."/>
            <person name="Bonnet C."/>
            <person name="Boukhgalter B."/>
            <person name="Bourzgui I."/>
            <person name="Brown A."/>
            <person name="Cahill P."/>
            <person name="Channer S."/>
            <person name="Cheshatsang Y."/>
            <person name="Chuda L."/>
            <person name="Citroen M."/>
            <person name="Collymore A."/>
            <person name="Cooke P."/>
            <person name="Costello M."/>
            <person name="D'Aco K."/>
            <person name="Daza R."/>
            <person name="De Haan G."/>
            <person name="DeGray S."/>
            <person name="DeMaso C."/>
            <person name="Dhargay N."/>
            <person name="Dooley K."/>
            <person name="Dooley E."/>
            <person name="Doricent M."/>
            <person name="Dorje P."/>
            <person name="Dorjee K."/>
            <person name="Dupes A."/>
            <person name="Elong R."/>
            <person name="Falk J."/>
            <person name="Farina A."/>
            <person name="Faro S."/>
            <person name="Ferguson D."/>
            <person name="Fisher S."/>
            <person name="Foley C.D."/>
            <person name="Franke A."/>
            <person name="Friedrich D."/>
            <person name="Gadbois L."/>
            <person name="Gearin G."/>
            <person name="Gearin C.R."/>
            <person name="Giannoukos G."/>
            <person name="Goode T."/>
            <person name="Graham J."/>
            <person name="Grandbois E."/>
            <person name="Grewal S."/>
            <person name="Gyaltsen K."/>
            <person name="Hafez N."/>
            <person name="Hagos B."/>
            <person name="Hall J."/>
            <person name="Henson C."/>
            <person name="Hollinger A."/>
            <person name="Honan T."/>
            <person name="Huard M.D."/>
            <person name="Hughes L."/>
            <person name="Hurhula B."/>
            <person name="Husby M.E."/>
            <person name="Kamat A."/>
            <person name="Kanga B."/>
            <person name="Kashin S."/>
            <person name="Khazanovich D."/>
            <person name="Kisner P."/>
            <person name="Lance K."/>
            <person name="Lara M."/>
            <person name="Lee W."/>
            <person name="Lennon N."/>
            <person name="Letendre F."/>
            <person name="LeVine R."/>
            <person name="Lipovsky A."/>
            <person name="Liu X."/>
            <person name="Liu J."/>
            <person name="Liu S."/>
            <person name="Lokyitsang T."/>
            <person name="Lokyitsang Y."/>
            <person name="Lubonja R."/>
            <person name="Lui A."/>
            <person name="MacDonald P."/>
            <person name="Magnisalis V."/>
            <person name="Maru K."/>
            <person name="Matthews C."/>
            <person name="McCusker W."/>
            <person name="McDonough S."/>
            <person name="Mehta T."/>
            <person name="Meldrim J."/>
            <person name="Meneus L."/>
            <person name="Mihai O."/>
            <person name="Mihalev A."/>
            <person name="Mihova T."/>
            <person name="Mittelman R."/>
            <person name="Mlenga V."/>
            <person name="Montmayeur A."/>
            <person name="Mulrain L."/>
            <person name="Navidi A."/>
            <person name="Naylor J."/>
            <person name="Negash T."/>
            <person name="Nguyen T."/>
            <person name="Nguyen N."/>
            <person name="Nicol R."/>
            <person name="Norbu C."/>
            <person name="Norbu N."/>
            <person name="Novod N."/>
            <person name="O'Neill B."/>
            <person name="Osman S."/>
            <person name="Markiewicz E."/>
            <person name="Oyono O.L."/>
            <person name="Patti C."/>
            <person name="Phunkhang P."/>
            <person name="Pierre F."/>
            <person name="Priest M."/>
            <person name="Raghuraman S."/>
            <person name="Rege F."/>
            <person name="Reyes R."/>
            <person name="Rise C."/>
            <person name="Rogov P."/>
            <person name="Ross K."/>
            <person name="Ryan E."/>
            <person name="Settipalli S."/>
            <person name="Shea T."/>
            <person name="Sherpa N."/>
            <person name="Shi L."/>
            <person name="Shih D."/>
            <person name="Sparrow T."/>
            <person name="Spaulding J."/>
            <person name="Stalker J."/>
            <person name="Stange-Thomann N."/>
            <person name="Stavropoulos S."/>
            <person name="Stone C."/>
            <person name="Strader C."/>
            <person name="Tesfaye S."/>
            <person name="Thomson T."/>
            <person name="Thoulutsang Y."/>
            <person name="Thoulutsang D."/>
            <person name="Topham K."/>
            <person name="Topping I."/>
            <person name="Tsamla T."/>
            <person name="Vassiliev H."/>
            <person name="Vo A."/>
            <person name="Wangchuk T."/>
            <person name="Wangdi T."/>
            <person name="Weiand M."/>
            <person name="Wilkinson J."/>
            <person name="Wilson A."/>
            <person name="Yadav S."/>
            <person name="Young G."/>
            <person name="Yu Q."/>
            <person name="Zembek L."/>
            <person name="Zhong D."/>
            <person name="Zimmer A."/>
            <person name="Zwirko Z."/>
            <person name="Jaffe D.B."/>
            <person name="Alvarez P."/>
            <person name="Brockman W."/>
            <person name="Butler J."/>
            <person name="Chin C."/>
            <person name="Gnerre S."/>
            <person name="MacCallum I."/>
            <person name="Graves J.A."/>
            <person name="Ponting C.P."/>
            <person name="Breen M."/>
            <person name="Samollow P.B."/>
            <person name="Lander E.S."/>
            <person name="Lindblad-Toh K."/>
        </authorList>
    </citation>
    <scope>NUCLEOTIDE SEQUENCE [LARGE SCALE GENOMIC DNA]</scope>
</reference>